<dbReference type="InterPro" id="IPR052031">
    <property type="entry name" value="Membrane_Transporter-Flippase"/>
</dbReference>
<name>A0A6N2SU06_9FIRM</name>
<gene>
    <name evidence="8" type="primary">mepA_4</name>
    <name evidence="8" type="ORF">AULFYP135_01095</name>
</gene>
<sequence>MEESSSLSQGNSITDGVIWKQLLTFFFPILFGTFFQQLYNTVDAIIVGQFVGKEALAAVGGSTSVLINLLVNLFVGISSGTTVVVAQKYGARKLEELSQAVHTSFALALVGGLVLGAIGFLAAPFALEAMGTPADVMDGALTYMRVIFLGTIASCIYNIGSGVLRAVGDTKRPLYFLMASCLTNIVLDLLLVVQFKMGVLGVALATVISQVVSAVLAILALVQEGVVYQLDFHKIRFTPSILRSVLNVGLPAGLQSDMYAISNIIIQSCINSFGTDTVAAWTAFGKIDGFFWMVMGAFGVSITTFVSQNYGAMKYDRVKKSIKVCLGMAFLFTVVVSTFFLVFANPLYHLFTSDANVLELGLMMMRYMAPFYWTYIFVEILSGAIRGTGNALTPMLLTCGGICVMRVLWIIFILPLRREMTTVIYSYPISWAFTSVLFIVYYLRGNWLKTKAQ</sequence>
<evidence type="ECO:0000256" key="1">
    <source>
        <dbReference type="ARBA" id="ARBA00004651"/>
    </source>
</evidence>
<keyword evidence="4 7" id="KW-0812">Transmembrane</keyword>
<keyword evidence="2" id="KW-0813">Transport</keyword>
<comment type="subcellular location">
    <subcellularLocation>
        <location evidence="1">Cell membrane</location>
        <topology evidence="1">Multi-pass membrane protein</topology>
    </subcellularLocation>
</comment>
<organism evidence="8">
    <name type="scientific">uncultured Anaerotruncus sp</name>
    <dbReference type="NCBI Taxonomy" id="905011"/>
    <lineage>
        <taxon>Bacteria</taxon>
        <taxon>Bacillati</taxon>
        <taxon>Bacillota</taxon>
        <taxon>Clostridia</taxon>
        <taxon>Eubacteriales</taxon>
        <taxon>Oscillospiraceae</taxon>
        <taxon>Anaerotruncus</taxon>
        <taxon>environmental samples</taxon>
    </lineage>
</organism>
<dbReference type="InterPro" id="IPR002528">
    <property type="entry name" value="MATE_fam"/>
</dbReference>
<dbReference type="GO" id="GO:0015297">
    <property type="term" value="F:antiporter activity"/>
    <property type="evidence" value="ECO:0007669"/>
    <property type="project" value="InterPro"/>
</dbReference>
<dbReference type="NCBIfam" id="TIGR00797">
    <property type="entry name" value="matE"/>
    <property type="match status" value="1"/>
</dbReference>
<dbReference type="CDD" id="cd13138">
    <property type="entry name" value="MATE_yoeA_like"/>
    <property type="match status" value="1"/>
</dbReference>
<dbReference type="PANTHER" id="PTHR43549:SF3">
    <property type="entry name" value="MULTIDRUG RESISTANCE PROTEIN YPNP-RELATED"/>
    <property type="match status" value="1"/>
</dbReference>
<proteinExistence type="predicted"/>
<evidence type="ECO:0000256" key="4">
    <source>
        <dbReference type="ARBA" id="ARBA00022692"/>
    </source>
</evidence>
<evidence type="ECO:0000256" key="2">
    <source>
        <dbReference type="ARBA" id="ARBA00022448"/>
    </source>
</evidence>
<feature type="transmembrane region" description="Helical" evidence="7">
    <location>
        <begin position="147"/>
        <end position="167"/>
    </location>
</feature>
<dbReference type="GO" id="GO:0005886">
    <property type="term" value="C:plasma membrane"/>
    <property type="evidence" value="ECO:0007669"/>
    <property type="project" value="UniProtKB-SubCell"/>
</dbReference>
<keyword evidence="6 7" id="KW-0472">Membrane</keyword>
<accession>A0A6N2SU06</accession>
<dbReference type="EMBL" id="CACRSL010000003">
    <property type="protein sequence ID" value="VYS96462.1"/>
    <property type="molecule type" value="Genomic_DNA"/>
</dbReference>
<dbReference type="AlphaFoldDB" id="A0A6N2SU06"/>
<evidence type="ECO:0000256" key="7">
    <source>
        <dbReference type="SAM" id="Phobius"/>
    </source>
</evidence>
<feature type="transmembrane region" description="Helical" evidence="7">
    <location>
        <begin position="364"/>
        <end position="385"/>
    </location>
</feature>
<dbReference type="PIRSF" id="PIRSF006603">
    <property type="entry name" value="DinF"/>
    <property type="match status" value="1"/>
</dbReference>
<feature type="transmembrane region" description="Helical" evidence="7">
    <location>
        <begin position="290"/>
        <end position="312"/>
    </location>
</feature>
<dbReference type="PANTHER" id="PTHR43549">
    <property type="entry name" value="MULTIDRUG RESISTANCE PROTEIN YPNP-RELATED"/>
    <property type="match status" value="1"/>
</dbReference>
<feature type="transmembrane region" description="Helical" evidence="7">
    <location>
        <begin position="21"/>
        <end position="39"/>
    </location>
</feature>
<evidence type="ECO:0000256" key="3">
    <source>
        <dbReference type="ARBA" id="ARBA00022475"/>
    </source>
</evidence>
<feature type="transmembrane region" description="Helical" evidence="7">
    <location>
        <begin position="264"/>
        <end position="284"/>
    </location>
</feature>
<feature type="transmembrane region" description="Helical" evidence="7">
    <location>
        <begin position="174"/>
        <end position="193"/>
    </location>
</feature>
<keyword evidence="3" id="KW-1003">Cell membrane</keyword>
<evidence type="ECO:0000313" key="8">
    <source>
        <dbReference type="EMBL" id="VYS96462.1"/>
    </source>
</evidence>
<keyword evidence="5 7" id="KW-1133">Transmembrane helix</keyword>
<dbReference type="Pfam" id="PF01554">
    <property type="entry name" value="MatE"/>
    <property type="match status" value="2"/>
</dbReference>
<feature type="transmembrane region" description="Helical" evidence="7">
    <location>
        <begin position="59"/>
        <end position="85"/>
    </location>
</feature>
<feature type="transmembrane region" description="Helical" evidence="7">
    <location>
        <begin position="105"/>
        <end position="127"/>
    </location>
</feature>
<evidence type="ECO:0000256" key="6">
    <source>
        <dbReference type="ARBA" id="ARBA00023136"/>
    </source>
</evidence>
<dbReference type="GO" id="GO:0042910">
    <property type="term" value="F:xenobiotic transmembrane transporter activity"/>
    <property type="evidence" value="ECO:0007669"/>
    <property type="project" value="InterPro"/>
</dbReference>
<feature type="transmembrane region" description="Helical" evidence="7">
    <location>
        <begin position="392"/>
        <end position="412"/>
    </location>
</feature>
<reference evidence="8" key="1">
    <citation type="submission" date="2019-11" db="EMBL/GenBank/DDBJ databases">
        <authorList>
            <person name="Feng L."/>
        </authorList>
    </citation>
    <scope>NUCLEOTIDE SEQUENCE</scope>
    <source>
        <strain evidence="8">AundefinedLFYP135</strain>
    </source>
</reference>
<dbReference type="InterPro" id="IPR048279">
    <property type="entry name" value="MdtK-like"/>
</dbReference>
<feature type="transmembrane region" description="Helical" evidence="7">
    <location>
        <begin position="424"/>
        <end position="443"/>
    </location>
</feature>
<evidence type="ECO:0000256" key="5">
    <source>
        <dbReference type="ARBA" id="ARBA00022989"/>
    </source>
</evidence>
<feature type="transmembrane region" description="Helical" evidence="7">
    <location>
        <begin position="324"/>
        <end position="344"/>
    </location>
</feature>
<feature type="transmembrane region" description="Helical" evidence="7">
    <location>
        <begin position="199"/>
        <end position="222"/>
    </location>
</feature>
<protein>
    <submittedName>
        <fullName evidence="8">Multidrug export protein MepA</fullName>
    </submittedName>
</protein>